<dbReference type="InterPro" id="IPR042099">
    <property type="entry name" value="ANL_N_sf"/>
</dbReference>
<proteinExistence type="predicted"/>
<dbReference type="Gene3D" id="3.30.300.30">
    <property type="match status" value="1"/>
</dbReference>
<evidence type="ECO:0000259" key="1">
    <source>
        <dbReference type="Pfam" id="PF00501"/>
    </source>
</evidence>
<dbReference type="PROSITE" id="PS00455">
    <property type="entry name" value="AMP_BINDING"/>
    <property type="match status" value="1"/>
</dbReference>
<name>A0ABN8ER96_9GAMM</name>
<dbReference type="EMBL" id="CAKLPX010000003">
    <property type="protein sequence ID" value="CAH0992771.1"/>
    <property type="molecule type" value="Genomic_DNA"/>
</dbReference>
<dbReference type="EC" id="6.2.1.42" evidence="3"/>
<evidence type="ECO:0000313" key="3">
    <source>
        <dbReference type="EMBL" id="CAH0992771.1"/>
    </source>
</evidence>
<dbReference type="InterPro" id="IPR050237">
    <property type="entry name" value="ATP-dep_AMP-bd_enzyme"/>
</dbReference>
<feature type="domain" description="AMP-binding enzyme C-terminal" evidence="2">
    <location>
        <begin position="455"/>
        <end position="530"/>
    </location>
</feature>
<comment type="caution">
    <text evidence="3">The sequence shown here is derived from an EMBL/GenBank/DDBJ whole genome shotgun (WGS) entry which is preliminary data.</text>
</comment>
<evidence type="ECO:0000313" key="4">
    <source>
        <dbReference type="Proteomes" id="UP000838100"/>
    </source>
</evidence>
<dbReference type="InterPro" id="IPR020845">
    <property type="entry name" value="AMP-binding_CS"/>
</dbReference>
<dbReference type="Pfam" id="PF13193">
    <property type="entry name" value="AMP-binding_C"/>
    <property type="match status" value="1"/>
</dbReference>
<dbReference type="PANTHER" id="PTHR43767:SF1">
    <property type="entry name" value="NONRIBOSOMAL PEPTIDE SYNTHASE PES1 (EUROFUNG)-RELATED"/>
    <property type="match status" value="1"/>
</dbReference>
<dbReference type="RefSeq" id="WP_237445446.1">
    <property type="nucleotide sequence ID" value="NZ_CAKLPX010000003.1"/>
</dbReference>
<reference evidence="3" key="1">
    <citation type="submission" date="2021-12" db="EMBL/GenBank/DDBJ databases">
        <authorList>
            <person name="Rodrigo-Torres L."/>
            <person name="Arahal R. D."/>
            <person name="Lucena T."/>
        </authorList>
    </citation>
    <scope>NUCLEOTIDE SEQUENCE</scope>
    <source>
        <strain evidence="3">CECT 8267</strain>
    </source>
</reference>
<gene>
    <name evidence="3" type="ORF">SIN8267_02908</name>
</gene>
<dbReference type="Gene3D" id="3.40.50.12780">
    <property type="entry name" value="N-terminal domain of ligase-like"/>
    <property type="match status" value="1"/>
</dbReference>
<dbReference type="Pfam" id="PF00501">
    <property type="entry name" value="AMP-binding"/>
    <property type="match status" value="1"/>
</dbReference>
<keyword evidence="3" id="KW-0436">Ligase</keyword>
<dbReference type="Proteomes" id="UP000838100">
    <property type="component" value="Unassembled WGS sequence"/>
</dbReference>
<dbReference type="InterPro" id="IPR025110">
    <property type="entry name" value="AMP-bd_C"/>
</dbReference>
<evidence type="ECO:0000259" key="2">
    <source>
        <dbReference type="Pfam" id="PF13193"/>
    </source>
</evidence>
<dbReference type="SUPFAM" id="SSF56801">
    <property type="entry name" value="Acetyl-CoA synthetase-like"/>
    <property type="match status" value="1"/>
</dbReference>
<protein>
    <submittedName>
        <fullName evidence="3">3-oxocholest-4-en-26-oate--CoA ligase</fullName>
        <ecNumber evidence="3">6.2.1.42</ecNumber>
    </submittedName>
</protein>
<dbReference type="GO" id="GO:0016874">
    <property type="term" value="F:ligase activity"/>
    <property type="evidence" value="ECO:0007669"/>
    <property type="project" value="UniProtKB-KW"/>
</dbReference>
<keyword evidence="4" id="KW-1185">Reference proteome</keyword>
<dbReference type="InterPro" id="IPR045851">
    <property type="entry name" value="AMP-bd_C_sf"/>
</dbReference>
<dbReference type="PANTHER" id="PTHR43767">
    <property type="entry name" value="LONG-CHAIN-FATTY-ACID--COA LIGASE"/>
    <property type="match status" value="1"/>
</dbReference>
<feature type="domain" description="AMP-dependent synthetase/ligase" evidence="1">
    <location>
        <begin position="12"/>
        <end position="366"/>
    </location>
</feature>
<dbReference type="NCBIfam" id="NF005863">
    <property type="entry name" value="PRK07798.1"/>
    <property type="match status" value="1"/>
</dbReference>
<organism evidence="3 4">
    <name type="scientific">Sinobacterium norvegicum</name>
    <dbReference type="NCBI Taxonomy" id="1641715"/>
    <lineage>
        <taxon>Bacteria</taxon>
        <taxon>Pseudomonadati</taxon>
        <taxon>Pseudomonadota</taxon>
        <taxon>Gammaproteobacteria</taxon>
        <taxon>Cellvibrionales</taxon>
        <taxon>Spongiibacteraceae</taxon>
        <taxon>Sinobacterium</taxon>
    </lineage>
</organism>
<sequence>MADKHFNIGDMFEMVADAMPEREALVCGNSRATFQQLEQRANRLAHYMSAQGVKAGDHVGLYMYNCNEYIEAMLACFKIRAVPINVNYRYVNEELLYIFDNANMVACIHHREFVPAIAEVRDAAKDLKTFISVEDATEHDLSKIGATEFEAAMSSQSDQRDFDERADDDLFILYTGGTTGMPKGVMWPHKNVFFAAMGGGGFFSPLGPLEQPEDIVSRISENQMIGMPLAPLMHGASWWYACILILSGNKLVLNPLRSFDGEGIWQVAADEKVNSIQIVGDAMAIPLLESLKGNEDRWDLSAVFNIGSGGAVFSPAKQEEFKVQFPNCFITNAFGSSESGNMGMDNGNKKEGDSSLGNVARSEFMDVIVEGDSPAEARHAKPGEQGIFSRSGYIPAGYYGDEAKTAKTFIDVEGKGKIWLLTGDAATLEEDGTITIFGRGSNCINSGGEKIFPEEVEQALKAHPAIYDALVVDTPDDRFGAKVTAVVSVREGFDVSLKAVQEEARKLIAGYKLPRELHVVAEVPRGPNGKPTYAEAKKIALSQEFLVS</sequence>
<dbReference type="InterPro" id="IPR000873">
    <property type="entry name" value="AMP-dep_synth/lig_dom"/>
</dbReference>
<accession>A0ABN8ER96</accession>